<accession>A0A9P5ZAR2</accession>
<keyword evidence="3" id="KW-0653">Protein transport</keyword>
<sequence length="583" mass="59897">MSMFGNFSTSNSTSNTTGGGPFGASTNPQPAQPSLFGGSNANTNTNPTGTGLFGSNTNPPNTTGGSIFGGGNTAAGNQPAAPTGTGLFGAQSTPLTGASLFSMTNNPQGTTNPGGLFGSNTTTQQAGGTSSAAPATGGNIFGGGGTLNTGGSLFGGATGGGLFGGGTSTTANTQQQQGTTGGGLFGGAPTGTGLFGAKPATGTGLFGSTTTNPTMNTNPLLGSSLLGQPQQQQQNQPQQPQQQSSFFGSTGGNPLFGGNKSTLGVPSQQSGLTTSALGPPSNLLASRSTTGIQSSDPNAQFAKTIGSIEAIYNAWNPASKDCRFQTYFYNLVDPSSTQMFVRPPNATNDALWEQANRNNPDPSCLVPVMAVGFDDLRARFDAQTSVSDSHNQKLTEVRSRLATLNTQHSVGNASRILRAAVVQTQLAQRVMRFVQHLHLLIPAIRSSALRPEEEKLRGILEELEEEMRRERVKSRLNELWALIGAVGASVERSSGGGAAGGTGGGEWAVVDEEGLAQIAQILAEQQTGLQHLTRLLQKDQKDLGVILGNAANTQDEEDGITLPIDADDKRWGSTSTLRASALR</sequence>
<evidence type="ECO:0000313" key="8">
    <source>
        <dbReference type="Proteomes" id="UP000807469"/>
    </source>
</evidence>
<feature type="compositionally biased region" description="Polar residues" evidence="5">
    <location>
        <begin position="283"/>
        <end position="297"/>
    </location>
</feature>
<dbReference type="Gene3D" id="1.20.5.170">
    <property type="match status" value="1"/>
</dbReference>
<keyword evidence="4" id="KW-0539">Nucleus</keyword>
<comment type="subcellular location">
    <subcellularLocation>
        <location evidence="1">Nucleus</location>
        <location evidence="1">Nuclear pore complex</location>
    </subcellularLocation>
</comment>
<keyword evidence="2" id="KW-0813">Transport</keyword>
<dbReference type="InterPro" id="IPR025574">
    <property type="entry name" value="Nucleoporin_FG_rpt"/>
</dbReference>
<dbReference type="AlphaFoldDB" id="A0A9P5ZAR2"/>
<keyword evidence="3" id="KW-0906">Nuclear pore complex</keyword>
<keyword evidence="8" id="KW-1185">Reference proteome</keyword>
<feature type="region of interest" description="Disordered" evidence="5">
    <location>
        <begin position="165"/>
        <end position="297"/>
    </location>
</feature>
<keyword evidence="3" id="KW-0509">mRNA transport</keyword>
<dbReference type="InterPro" id="IPR025712">
    <property type="entry name" value="Nup54_alpha-helical_dom"/>
</dbReference>
<dbReference type="OrthoDB" id="6162375at2759"/>
<comment type="caution">
    <text evidence="7">The sequence shown here is derived from an EMBL/GenBank/DDBJ whole genome shotgun (WGS) entry which is preliminary data.</text>
</comment>
<name>A0A9P5ZAR2_9AGAR</name>
<feature type="compositionally biased region" description="Low complexity" evidence="5">
    <location>
        <begin position="1"/>
        <end position="16"/>
    </location>
</feature>
<evidence type="ECO:0000256" key="3">
    <source>
        <dbReference type="ARBA" id="ARBA00023132"/>
    </source>
</evidence>
<feature type="domain" description="Nucleoporin Nup54 alpha-helical" evidence="6">
    <location>
        <begin position="343"/>
        <end position="482"/>
    </location>
</feature>
<evidence type="ECO:0000259" key="6">
    <source>
        <dbReference type="Pfam" id="PF13874"/>
    </source>
</evidence>
<evidence type="ECO:0000256" key="4">
    <source>
        <dbReference type="ARBA" id="ARBA00023242"/>
    </source>
</evidence>
<dbReference type="Pfam" id="PF13634">
    <property type="entry name" value="Nucleoporin_FG"/>
    <property type="match status" value="2"/>
</dbReference>
<proteinExistence type="predicted"/>
<feature type="region of interest" description="Disordered" evidence="5">
    <location>
        <begin position="1"/>
        <end position="81"/>
    </location>
</feature>
<dbReference type="PANTHER" id="PTHR13000:SF0">
    <property type="entry name" value="NUCLEOPORIN P54"/>
    <property type="match status" value="1"/>
</dbReference>
<dbReference type="EMBL" id="MU155147">
    <property type="protein sequence ID" value="KAF9484037.1"/>
    <property type="molecule type" value="Genomic_DNA"/>
</dbReference>
<feature type="compositionally biased region" description="Low complexity" evidence="5">
    <location>
        <begin position="209"/>
        <end position="245"/>
    </location>
</feature>
<evidence type="ECO:0000256" key="5">
    <source>
        <dbReference type="SAM" id="MobiDB-lite"/>
    </source>
</evidence>
<dbReference type="Proteomes" id="UP000807469">
    <property type="component" value="Unassembled WGS sequence"/>
</dbReference>
<feature type="compositionally biased region" description="Polar residues" evidence="5">
    <location>
        <begin position="53"/>
        <end position="65"/>
    </location>
</feature>
<feature type="compositionally biased region" description="Low complexity" evidence="5">
    <location>
        <begin position="37"/>
        <end position="50"/>
    </location>
</feature>
<gene>
    <name evidence="7" type="ORF">BDN70DRAFT_872935</name>
</gene>
<dbReference type="GO" id="GO:0006999">
    <property type="term" value="P:nuclear pore organization"/>
    <property type="evidence" value="ECO:0007669"/>
    <property type="project" value="TreeGrafter"/>
</dbReference>
<evidence type="ECO:0000256" key="2">
    <source>
        <dbReference type="ARBA" id="ARBA00022448"/>
    </source>
</evidence>
<dbReference type="GO" id="GO:0036228">
    <property type="term" value="P:protein localization to nuclear inner membrane"/>
    <property type="evidence" value="ECO:0007669"/>
    <property type="project" value="TreeGrafter"/>
</dbReference>
<protein>
    <recommendedName>
        <fullName evidence="6">Nucleoporin Nup54 alpha-helical domain-containing protein</fullName>
    </recommendedName>
</protein>
<keyword evidence="3" id="KW-0811">Translocation</keyword>
<dbReference type="GO" id="GO:0006607">
    <property type="term" value="P:NLS-bearing protein import into nucleus"/>
    <property type="evidence" value="ECO:0007669"/>
    <property type="project" value="TreeGrafter"/>
</dbReference>
<dbReference type="GO" id="GO:0017056">
    <property type="term" value="F:structural constituent of nuclear pore"/>
    <property type="evidence" value="ECO:0007669"/>
    <property type="project" value="TreeGrafter"/>
</dbReference>
<feature type="compositionally biased region" description="Low complexity" evidence="5">
    <location>
        <begin position="168"/>
        <end position="178"/>
    </location>
</feature>
<dbReference type="InterPro" id="IPR024864">
    <property type="entry name" value="Nup54/Nup57/Nup44"/>
</dbReference>
<evidence type="ECO:0000256" key="1">
    <source>
        <dbReference type="ARBA" id="ARBA00004567"/>
    </source>
</evidence>
<organism evidence="7 8">
    <name type="scientific">Pholiota conissans</name>
    <dbReference type="NCBI Taxonomy" id="109636"/>
    <lineage>
        <taxon>Eukaryota</taxon>
        <taxon>Fungi</taxon>
        <taxon>Dikarya</taxon>
        <taxon>Basidiomycota</taxon>
        <taxon>Agaricomycotina</taxon>
        <taxon>Agaricomycetes</taxon>
        <taxon>Agaricomycetidae</taxon>
        <taxon>Agaricales</taxon>
        <taxon>Agaricineae</taxon>
        <taxon>Strophariaceae</taxon>
        <taxon>Pholiota</taxon>
    </lineage>
</organism>
<dbReference type="Pfam" id="PF13874">
    <property type="entry name" value="Nup54"/>
    <property type="match status" value="1"/>
</dbReference>
<dbReference type="GO" id="GO:0044613">
    <property type="term" value="C:nuclear pore central transport channel"/>
    <property type="evidence" value="ECO:0007669"/>
    <property type="project" value="TreeGrafter"/>
</dbReference>
<feature type="compositionally biased region" description="Polar residues" evidence="5">
    <location>
        <begin position="259"/>
        <end position="276"/>
    </location>
</feature>
<dbReference type="PANTHER" id="PTHR13000">
    <property type="entry name" value="NUCLEOPORIN P54"/>
    <property type="match status" value="1"/>
</dbReference>
<evidence type="ECO:0000313" key="7">
    <source>
        <dbReference type="EMBL" id="KAF9484037.1"/>
    </source>
</evidence>
<feature type="compositionally biased region" description="Gly residues" evidence="5">
    <location>
        <begin position="179"/>
        <end position="194"/>
    </location>
</feature>
<reference evidence="7" key="1">
    <citation type="submission" date="2020-11" db="EMBL/GenBank/DDBJ databases">
        <authorList>
            <consortium name="DOE Joint Genome Institute"/>
            <person name="Ahrendt S."/>
            <person name="Riley R."/>
            <person name="Andreopoulos W."/>
            <person name="Labutti K."/>
            <person name="Pangilinan J."/>
            <person name="Ruiz-Duenas F.J."/>
            <person name="Barrasa J.M."/>
            <person name="Sanchez-Garcia M."/>
            <person name="Camarero S."/>
            <person name="Miyauchi S."/>
            <person name="Serrano A."/>
            <person name="Linde D."/>
            <person name="Babiker R."/>
            <person name="Drula E."/>
            <person name="Ayuso-Fernandez I."/>
            <person name="Pacheco R."/>
            <person name="Padilla G."/>
            <person name="Ferreira P."/>
            <person name="Barriuso J."/>
            <person name="Kellner H."/>
            <person name="Castanera R."/>
            <person name="Alfaro M."/>
            <person name="Ramirez L."/>
            <person name="Pisabarro A.G."/>
            <person name="Kuo A."/>
            <person name="Tritt A."/>
            <person name="Lipzen A."/>
            <person name="He G."/>
            <person name="Yan M."/>
            <person name="Ng V."/>
            <person name="Cullen D."/>
            <person name="Martin F."/>
            <person name="Rosso M.-N."/>
            <person name="Henrissat B."/>
            <person name="Hibbett D."/>
            <person name="Martinez A.T."/>
            <person name="Grigoriev I.V."/>
        </authorList>
    </citation>
    <scope>NUCLEOTIDE SEQUENCE</scope>
    <source>
        <strain evidence="7">CIRM-BRFM 674</strain>
    </source>
</reference>